<accession>A0A6C2UE20</accession>
<dbReference type="Pfam" id="PF16315">
    <property type="entry name" value="DUF4955"/>
    <property type="match status" value="1"/>
</dbReference>
<feature type="domain" description="Rhamnogalacturonase A/B/Epimerase-like pectate lyase" evidence="2">
    <location>
        <begin position="70"/>
        <end position="116"/>
    </location>
</feature>
<dbReference type="AlphaFoldDB" id="A0A6C2UE20"/>
<dbReference type="RefSeq" id="WP_136059666.1">
    <property type="nucleotide sequence ID" value="NZ_CAAHFH010000001.1"/>
</dbReference>
<dbReference type="InterPro" id="IPR024535">
    <property type="entry name" value="RHGA/B-epi-like_pectate_lyase"/>
</dbReference>
<evidence type="ECO:0008006" key="6">
    <source>
        <dbReference type="Google" id="ProtNLM"/>
    </source>
</evidence>
<feature type="signal peptide" evidence="1">
    <location>
        <begin position="1"/>
        <end position="18"/>
    </location>
</feature>
<organism evidence="4 5">
    <name type="scientific">Pontiella sulfatireligans</name>
    <dbReference type="NCBI Taxonomy" id="2750658"/>
    <lineage>
        <taxon>Bacteria</taxon>
        <taxon>Pseudomonadati</taxon>
        <taxon>Kiritimatiellota</taxon>
        <taxon>Kiritimatiellia</taxon>
        <taxon>Kiritimatiellales</taxon>
        <taxon>Pontiellaceae</taxon>
        <taxon>Pontiella</taxon>
    </lineage>
</organism>
<sequence length="514" mass="56819">MKRIVCSIWVMLGAVCFAEEQIAPSSYTSSLWKQYHEAKLNGGEPELADFSYVGYRHGAEPIPTVEWKVFNVMRAGAKPNDSKSDRKAFLLAIEAAEKHGSGIIYFPAGRYLLNEQDDPHNEPIVINGSKIVLRGAGCGEGGTELFFDRHMDPVHPDKLWTCPYIIQFKGEKPAGTKAKVVADARRETFAVEVSDASAFKAGGWIELSMTDTSPAGVAAAVAPYPVQPAWKTIINRGFVIDELHQVAAVDGNVITFNEPIHIDVNAVKKWTVQKWAPLEEVGVEDIAFVGNWHEKFVHHKNAIHDGGWSIVQLSRCVNSWARNCRFIDVNRVVAVGGSAAVTVEDLSLEGNRGHNAVSLHGTSHCLIRRINDTASHWHAGGVAGACSGNVFQHCAYPEDTCYEAHASQPRWTLFDNVTGGWMYGRWGGAEQNQPNHLHGLVFWNYEKIGLGEPGAFHFMRSDSKYGRTIMPCVIGFHGVPQAWAEEEIKVLESNGAPVWPDSLYDAQFELRMTK</sequence>
<dbReference type="Proteomes" id="UP000346198">
    <property type="component" value="Unassembled WGS sequence"/>
</dbReference>
<dbReference type="Pfam" id="PF12708">
    <property type="entry name" value="Pect-lyase_RHGA_epim"/>
    <property type="match status" value="1"/>
</dbReference>
<keyword evidence="5" id="KW-1185">Reference proteome</keyword>
<dbReference type="SUPFAM" id="SSF51126">
    <property type="entry name" value="Pectin lyase-like"/>
    <property type="match status" value="1"/>
</dbReference>
<keyword evidence="1" id="KW-0732">Signal</keyword>
<feature type="chain" id="PRO_5025386793" description="Pectate lyase superfamily protein domain-containing protein" evidence="1">
    <location>
        <begin position="19"/>
        <end position="514"/>
    </location>
</feature>
<dbReference type="EMBL" id="CAAHFH010000001">
    <property type="protein sequence ID" value="VGO18149.1"/>
    <property type="molecule type" value="Genomic_DNA"/>
</dbReference>
<feature type="domain" description="DUF4955" evidence="3">
    <location>
        <begin position="376"/>
        <end position="514"/>
    </location>
</feature>
<reference evidence="4 5" key="1">
    <citation type="submission" date="2019-04" db="EMBL/GenBank/DDBJ databases">
        <authorList>
            <person name="Van Vliet M D."/>
        </authorList>
    </citation>
    <scope>NUCLEOTIDE SEQUENCE [LARGE SCALE GENOMIC DNA]</scope>
    <source>
        <strain evidence="4 5">F21</strain>
    </source>
</reference>
<gene>
    <name evidence="4" type="ORF">SCARR_00200</name>
</gene>
<protein>
    <recommendedName>
        <fullName evidence="6">Pectate lyase superfamily protein domain-containing protein</fullName>
    </recommendedName>
</protein>
<dbReference type="InterPro" id="IPR032532">
    <property type="entry name" value="DUF4955"/>
</dbReference>
<evidence type="ECO:0000313" key="4">
    <source>
        <dbReference type="EMBL" id="VGO18149.1"/>
    </source>
</evidence>
<evidence type="ECO:0000259" key="2">
    <source>
        <dbReference type="Pfam" id="PF12708"/>
    </source>
</evidence>
<dbReference type="InterPro" id="IPR012334">
    <property type="entry name" value="Pectin_lyas_fold"/>
</dbReference>
<evidence type="ECO:0000259" key="3">
    <source>
        <dbReference type="Pfam" id="PF16315"/>
    </source>
</evidence>
<evidence type="ECO:0000313" key="5">
    <source>
        <dbReference type="Proteomes" id="UP000346198"/>
    </source>
</evidence>
<evidence type="ECO:0000256" key="1">
    <source>
        <dbReference type="SAM" id="SignalP"/>
    </source>
</evidence>
<dbReference type="Gene3D" id="2.160.20.10">
    <property type="entry name" value="Single-stranded right-handed beta-helix, Pectin lyase-like"/>
    <property type="match status" value="1"/>
</dbReference>
<dbReference type="InterPro" id="IPR011050">
    <property type="entry name" value="Pectin_lyase_fold/virulence"/>
</dbReference>
<name>A0A6C2UE20_9BACT</name>
<proteinExistence type="predicted"/>